<organism evidence="11 12">
    <name type="scientific">OM182 bacterium</name>
    <dbReference type="NCBI Taxonomy" id="2510334"/>
    <lineage>
        <taxon>Bacteria</taxon>
        <taxon>Pseudomonadati</taxon>
        <taxon>Pseudomonadota</taxon>
        <taxon>Gammaproteobacteria</taxon>
        <taxon>OMG group</taxon>
        <taxon>OM182 clade</taxon>
    </lineage>
</organism>
<comment type="subcellular location">
    <subcellularLocation>
        <location evidence="1">Cytoplasm</location>
    </subcellularLocation>
</comment>
<dbReference type="GO" id="GO:0006526">
    <property type="term" value="P:L-arginine biosynthetic process"/>
    <property type="evidence" value="ECO:0007669"/>
    <property type="project" value="UniProtKB-KW"/>
</dbReference>
<dbReference type="EMBL" id="SHAH01000001">
    <property type="protein sequence ID" value="RZO78308.1"/>
    <property type="molecule type" value="Genomic_DNA"/>
</dbReference>
<keyword evidence="3" id="KW-0963">Cytoplasm</keyword>
<dbReference type="AlphaFoldDB" id="A0A520S764"/>
<protein>
    <submittedName>
        <fullName evidence="11">Acetylornithine deacetylase</fullName>
        <ecNumber evidence="11">3.5.1.16</ecNumber>
    </submittedName>
</protein>
<evidence type="ECO:0000313" key="12">
    <source>
        <dbReference type="Proteomes" id="UP000320404"/>
    </source>
</evidence>
<dbReference type="InterPro" id="IPR010169">
    <property type="entry name" value="AcOrn-deacetyl"/>
</dbReference>
<comment type="similarity">
    <text evidence="2">Belongs to the peptidase M20A family. ArgE subfamily.</text>
</comment>
<evidence type="ECO:0000256" key="8">
    <source>
        <dbReference type="ARBA" id="ARBA00022833"/>
    </source>
</evidence>
<dbReference type="Pfam" id="PF07687">
    <property type="entry name" value="M20_dimer"/>
    <property type="match status" value="1"/>
</dbReference>
<dbReference type="SUPFAM" id="SSF55031">
    <property type="entry name" value="Bacterial exopeptidase dimerisation domain"/>
    <property type="match status" value="1"/>
</dbReference>
<dbReference type="Gene3D" id="3.40.630.10">
    <property type="entry name" value="Zn peptidases"/>
    <property type="match status" value="1"/>
</dbReference>
<evidence type="ECO:0000256" key="9">
    <source>
        <dbReference type="ARBA" id="ARBA00023285"/>
    </source>
</evidence>
<dbReference type="FunFam" id="3.30.70.360:FF:000003">
    <property type="entry name" value="Acetylornithine deacetylase"/>
    <property type="match status" value="1"/>
</dbReference>
<reference evidence="11 12" key="1">
    <citation type="submission" date="2019-02" db="EMBL/GenBank/DDBJ databases">
        <title>Prokaryotic population dynamics and viral predation in marine succession experiment using metagenomics: the confinement effect.</title>
        <authorList>
            <person name="Haro-Moreno J.M."/>
            <person name="Rodriguez-Valera F."/>
            <person name="Lopez-Perez M."/>
        </authorList>
    </citation>
    <scope>NUCLEOTIDE SEQUENCE [LARGE SCALE GENOMIC DNA]</scope>
    <source>
        <strain evidence="11">MED-G158</strain>
    </source>
</reference>
<evidence type="ECO:0000313" key="11">
    <source>
        <dbReference type="EMBL" id="RZO78308.1"/>
    </source>
</evidence>
<evidence type="ECO:0000256" key="4">
    <source>
        <dbReference type="ARBA" id="ARBA00022571"/>
    </source>
</evidence>
<evidence type="ECO:0000259" key="10">
    <source>
        <dbReference type="Pfam" id="PF07687"/>
    </source>
</evidence>
<dbReference type="InterPro" id="IPR011650">
    <property type="entry name" value="Peptidase_M20_dimer"/>
</dbReference>
<feature type="domain" description="Peptidase M20 dimerisation" evidence="10">
    <location>
        <begin position="177"/>
        <end position="282"/>
    </location>
</feature>
<proteinExistence type="inferred from homology"/>
<keyword evidence="6" id="KW-0479">Metal-binding</keyword>
<dbReference type="GO" id="GO:0008777">
    <property type="term" value="F:acetylornithine deacetylase activity"/>
    <property type="evidence" value="ECO:0007669"/>
    <property type="project" value="UniProtKB-EC"/>
</dbReference>
<keyword evidence="9" id="KW-0170">Cobalt</keyword>
<dbReference type="EC" id="3.5.1.16" evidence="11"/>
<keyword evidence="7 11" id="KW-0378">Hydrolase</keyword>
<dbReference type="Pfam" id="PF01546">
    <property type="entry name" value="Peptidase_M20"/>
    <property type="match status" value="1"/>
</dbReference>
<accession>A0A520S764</accession>
<evidence type="ECO:0000256" key="2">
    <source>
        <dbReference type="ARBA" id="ARBA00005691"/>
    </source>
</evidence>
<dbReference type="NCBIfam" id="NF003474">
    <property type="entry name" value="PRK05111.1"/>
    <property type="match status" value="1"/>
</dbReference>
<dbReference type="Proteomes" id="UP000320404">
    <property type="component" value="Unassembled WGS sequence"/>
</dbReference>
<dbReference type="PANTHER" id="PTHR43808:SF1">
    <property type="entry name" value="ACETYLORNITHINE DEACETYLASE"/>
    <property type="match status" value="1"/>
</dbReference>
<keyword evidence="5" id="KW-0028">Amino-acid biosynthesis</keyword>
<keyword evidence="8" id="KW-0862">Zinc</keyword>
<dbReference type="PANTHER" id="PTHR43808">
    <property type="entry name" value="ACETYLORNITHINE DEACETYLASE"/>
    <property type="match status" value="1"/>
</dbReference>
<dbReference type="Gene3D" id="3.30.70.360">
    <property type="match status" value="1"/>
</dbReference>
<sequence>MSNLSSRLLQRLDDVVRVPSVSSTAPELDVSNQGIIDYLAEQFANLGFSCEIVPCKQAGKVNLIASRGTGPGGLVMAGHTDTVPFDKELWSVDPFSLTEKDNRLYGLGVTDMKGFFPVVMSAIEALDVKAFKQPLIILATADEETSMEGARTIAELGRPRARAAVIGEPTGLKPVMAHKGMMMDEIRLLGQSGHSSDPSLGNNAMEAMHAVISDLMRYREELKSCYQSSLFDIPYPTLNLGSIHGGDNPNRICGHCNLQFDMRLMPGMHLEEVRADIRKRVHTVVDPLGIEFEHAVLFNGVPAFFAEENSELLETTESLTGHTGISVGFGTEGPFLQQLGMDTIIMGPGNIDQAHQPDEYVSMDMLEPAIDVMQKLIVKYCEPS</sequence>
<dbReference type="NCBIfam" id="TIGR01892">
    <property type="entry name" value="AcOrn-deacetyl"/>
    <property type="match status" value="1"/>
</dbReference>
<dbReference type="InterPro" id="IPR050072">
    <property type="entry name" value="Peptidase_M20A"/>
</dbReference>
<evidence type="ECO:0000256" key="6">
    <source>
        <dbReference type="ARBA" id="ARBA00022723"/>
    </source>
</evidence>
<evidence type="ECO:0000256" key="5">
    <source>
        <dbReference type="ARBA" id="ARBA00022605"/>
    </source>
</evidence>
<name>A0A520S764_9GAMM</name>
<comment type="caution">
    <text evidence="11">The sequence shown here is derived from an EMBL/GenBank/DDBJ whole genome shotgun (WGS) entry which is preliminary data.</text>
</comment>
<dbReference type="GO" id="GO:0005737">
    <property type="term" value="C:cytoplasm"/>
    <property type="evidence" value="ECO:0007669"/>
    <property type="project" value="UniProtKB-SubCell"/>
</dbReference>
<evidence type="ECO:0000256" key="1">
    <source>
        <dbReference type="ARBA" id="ARBA00004496"/>
    </source>
</evidence>
<evidence type="ECO:0000256" key="3">
    <source>
        <dbReference type="ARBA" id="ARBA00022490"/>
    </source>
</evidence>
<dbReference type="CDD" id="cd03894">
    <property type="entry name" value="M20_ArgE"/>
    <property type="match status" value="1"/>
</dbReference>
<gene>
    <name evidence="11" type="ORF">EVA69_00085</name>
</gene>
<keyword evidence="4" id="KW-0055">Arginine biosynthesis</keyword>
<dbReference type="GO" id="GO:0046872">
    <property type="term" value="F:metal ion binding"/>
    <property type="evidence" value="ECO:0007669"/>
    <property type="project" value="UniProtKB-KW"/>
</dbReference>
<dbReference type="SUPFAM" id="SSF53187">
    <property type="entry name" value="Zn-dependent exopeptidases"/>
    <property type="match status" value="1"/>
</dbReference>
<dbReference type="InterPro" id="IPR002933">
    <property type="entry name" value="Peptidase_M20"/>
</dbReference>
<dbReference type="InterPro" id="IPR036264">
    <property type="entry name" value="Bact_exopeptidase_dim_dom"/>
</dbReference>
<evidence type="ECO:0000256" key="7">
    <source>
        <dbReference type="ARBA" id="ARBA00022801"/>
    </source>
</evidence>